<dbReference type="InterPro" id="IPR019734">
    <property type="entry name" value="TPR_rpt"/>
</dbReference>
<dbReference type="Pfam" id="PF13181">
    <property type="entry name" value="TPR_8"/>
    <property type="match status" value="1"/>
</dbReference>
<protein>
    <submittedName>
        <fullName evidence="3">Uncharacterized protein</fullName>
    </submittedName>
</protein>
<comment type="caution">
    <text evidence="3">The sequence shown here is derived from an EMBL/GenBank/DDBJ whole genome shotgun (WGS) entry which is preliminary data.</text>
</comment>
<sequence>MILILIFLSTMDTTQVNLKIAETDSIYEISYKDSTLLYKAKAIMDTLLETGIKKDEVLWRLSFFCYEIGSTKKDKHEKMEWYEKGKEYGKEAIEANPNNPQAHYWYAANMGSIGKLQGVVHSLFMVGDLKKEANRVLELNPKHAGAHIILGEIYKSLPGFAGGNKNKAAEEFQKAIENDSLYTASYTRLADTYIGMKKYREARKILNKMLALK</sequence>
<gene>
    <name evidence="3" type="ORF">ENL19_01170</name>
</gene>
<dbReference type="EMBL" id="DRTB01000081">
    <property type="protein sequence ID" value="HHE04654.1"/>
    <property type="molecule type" value="Genomic_DNA"/>
</dbReference>
<evidence type="ECO:0000256" key="2">
    <source>
        <dbReference type="ARBA" id="ARBA00022803"/>
    </source>
</evidence>
<dbReference type="InterPro" id="IPR051685">
    <property type="entry name" value="Ycf3/AcsC/BcsC/TPR_MFPF"/>
</dbReference>
<dbReference type="PANTHER" id="PTHR44943">
    <property type="entry name" value="CELLULOSE SYNTHASE OPERON PROTEIN C"/>
    <property type="match status" value="1"/>
</dbReference>
<reference evidence="3" key="1">
    <citation type="journal article" date="2020" name="mSystems">
        <title>Genome- and Community-Level Interaction Insights into Carbon Utilization and Element Cycling Functions of Hydrothermarchaeota in Hydrothermal Sediment.</title>
        <authorList>
            <person name="Zhou Z."/>
            <person name="Liu Y."/>
            <person name="Xu W."/>
            <person name="Pan J."/>
            <person name="Luo Z.H."/>
            <person name="Li M."/>
        </authorList>
    </citation>
    <scope>NUCLEOTIDE SEQUENCE [LARGE SCALE GENOMIC DNA]</scope>
    <source>
        <strain evidence="3">HyVt-74</strain>
    </source>
</reference>
<dbReference type="AlphaFoldDB" id="A0A7C5HFK9"/>
<keyword evidence="2" id="KW-0802">TPR repeat</keyword>
<evidence type="ECO:0000256" key="1">
    <source>
        <dbReference type="ARBA" id="ARBA00022737"/>
    </source>
</evidence>
<dbReference type="PROSITE" id="PS50293">
    <property type="entry name" value="TPR_REGION"/>
    <property type="match status" value="1"/>
</dbReference>
<dbReference type="Proteomes" id="UP000886110">
    <property type="component" value="Unassembled WGS sequence"/>
</dbReference>
<feature type="non-terminal residue" evidence="3">
    <location>
        <position position="213"/>
    </location>
</feature>
<dbReference type="PANTHER" id="PTHR44943:SF8">
    <property type="entry name" value="TPR REPEAT-CONTAINING PROTEIN MJ0263"/>
    <property type="match status" value="1"/>
</dbReference>
<dbReference type="Gene3D" id="1.25.40.10">
    <property type="entry name" value="Tetratricopeptide repeat domain"/>
    <property type="match status" value="1"/>
</dbReference>
<organism evidence="3">
    <name type="scientific">candidate division WOR-3 bacterium</name>
    <dbReference type="NCBI Taxonomy" id="2052148"/>
    <lineage>
        <taxon>Bacteria</taxon>
        <taxon>Bacteria division WOR-3</taxon>
    </lineage>
</organism>
<keyword evidence="1" id="KW-0677">Repeat</keyword>
<name>A0A7C5HFK9_UNCW3</name>
<accession>A0A7C5HFK9</accession>
<dbReference type="InterPro" id="IPR011990">
    <property type="entry name" value="TPR-like_helical_dom_sf"/>
</dbReference>
<evidence type="ECO:0000313" key="3">
    <source>
        <dbReference type="EMBL" id="HHE04654.1"/>
    </source>
</evidence>
<proteinExistence type="predicted"/>
<dbReference type="SUPFAM" id="SSF48452">
    <property type="entry name" value="TPR-like"/>
    <property type="match status" value="1"/>
</dbReference>